<dbReference type="PANTHER" id="PTHR30069">
    <property type="entry name" value="TONB-DEPENDENT OUTER MEMBRANE RECEPTOR"/>
    <property type="match status" value="1"/>
</dbReference>
<keyword evidence="4" id="KW-0812">Transmembrane</keyword>
<dbReference type="InterPro" id="IPR008969">
    <property type="entry name" value="CarboxyPept-like_regulatory"/>
</dbReference>
<dbReference type="OrthoDB" id="97893at2"/>
<keyword evidence="6" id="KW-0998">Cell outer membrane</keyword>
<evidence type="ECO:0000256" key="4">
    <source>
        <dbReference type="ARBA" id="ARBA00022692"/>
    </source>
</evidence>
<dbReference type="Pfam" id="PF13620">
    <property type="entry name" value="CarboxypepD_reg"/>
    <property type="match status" value="1"/>
</dbReference>
<evidence type="ECO:0000256" key="2">
    <source>
        <dbReference type="ARBA" id="ARBA00022448"/>
    </source>
</evidence>
<proteinExistence type="predicted"/>
<dbReference type="InterPro" id="IPR036942">
    <property type="entry name" value="Beta-barrel_TonB_sf"/>
</dbReference>
<dbReference type="GO" id="GO:0015344">
    <property type="term" value="F:siderophore uptake transmembrane transporter activity"/>
    <property type="evidence" value="ECO:0007669"/>
    <property type="project" value="TreeGrafter"/>
</dbReference>
<dbReference type="GO" id="GO:0009279">
    <property type="term" value="C:cell outer membrane"/>
    <property type="evidence" value="ECO:0007669"/>
    <property type="project" value="UniProtKB-SubCell"/>
</dbReference>
<dbReference type="AlphaFoldDB" id="Q01PY5"/>
<dbReference type="PANTHER" id="PTHR30069:SF46">
    <property type="entry name" value="OAR PROTEIN"/>
    <property type="match status" value="1"/>
</dbReference>
<dbReference type="EMBL" id="CP000473">
    <property type="protein sequence ID" value="ABJ88285.1"/>
    <property type="molecule type" value="Genomic_DNA"/>
</dbReference>
<accession>Q01PY5</accession>
<dbReference type="GO" id="GO:0044718">
    <property type="term" value="P:siderophore transmembrane transport"/>
    <property type="evidence" value="ECO:0007669"/>
    <property type="project" value="TreeGrafter"/>
</dbReference>
<dbReference type="STRING" id="234267.Acid_7376"/>
<dbReference type="HOGENOM" id="CLU_006298_2_0_0"/>
<sequence length="1016" mass="108690" precursor="true">MRLLLSFLLTAGFLSAIQHSGSIRAADQFLPGATITARQGGAKLITSTDEAGRYTLDLTPGAWELQVELFGFQTATTKIEVGAEPTTYDWTLEMPRTTTPAAAVNKPSQGFQSMSVQVTAEGTPSLAAEPSPPEIPADTDAFVVTGSTSDGLAAAAGDQTRHEKQNKPARAGAAAQLNSFGNRRQNRPTYTGSLAFTARNSAFDAKPFSLNGQNAPKSSYGQNTIAFNLGGPIRIPKIYSNDRLMFYFTYQATRARNPYNALSTMPSAAERAGDFSQAAGAPAIYDPLTQSPFPGNIIPANRINPVAAGLLPYFPLPTYAQLAVQNYQIVTSSKTSSNNYGFRQNLPFSRKDRVNVSFNYQNRTGSTPTLLGFRDASNGSGFNGSLGHSHSFAPRFNSNLTWNFSRSTGHVLPYFAYSQNIAAALGIAGTTQDPIAYGPPNLGFTNFGGLSDGAASISRNQTSNINEGITLVRKKHNLTFGLGYTRLQQNPMNYANARGSFSFSGLLTSGFDANGSPLKGTGYDFADFLLGFPQSSSLQFGAKSNYFRTWNINAFAQDDWRIRPGLSLNLGLRYEYFSPYTELYGRMANLDLNSTITAAAVVTPGQPGPYSGALPTSLIRPDTNNLSPRFGFAWKPLGKKALTIRGGYSIFYNGSAYGSFAARLASQPPFIHSASLSTSLANPLTLQNGFAAAPSQTITNNYAIDPNYRLGYAQTWTFAVQQNLPHNSIVELEYIGTKGTGLDILRQPNRATPGSPLTAEQRLQIGNATGFSFETSQGSSIMHMGQVRLTRRLTRGISAVATYGFQKSIDNASTFGGGGGAVAQNDQNLRLERGLSSFDQRHHLNIQYVVTSPVGGAKGMLRGKGLARKLLEDWTLNGGFNATSGTPITARVSGNLANTTGIAAFGTGRAQATGLPVSGGSFFNLLAFTTPPPGQYGNAGRNTIPGLFQTSLNTSFGRAFRLAESKRQLTIRLNSNNVLNHTVITNIGATVNSATYGLPIAASATRSLNLTVRLNF</sequence>
<reference evidence="8" key="1">
    <citation type="submission" date="2006-10" db="EMBL/GenBank/DDBJ databases">
        <title>Complete sequence of Solibacter usitatus Ellin6076.</title>
        <authorList>
            <consortium name="US DOE Joint Genome Institute"/>
            <person name="Copeland A."/>
            <person name="Lucas S."/>
            <person name="Lapidus A."/>
            <person name="Barry K."/>
            <person name="Detter J.C."/>
            <person name="Glavina del Rio T."/>
            <person name="Hammon N."/>
            <person name="Israni S."/>
            <person name="Dalin E."/>
            <person name="Tice H."/>
            <person name="Pitluck S."/>
            <person name="Thompson L.S."/>
            <person name="Brettin T."/>
            <person name="Bruce D."/>
            <person name="Han C."/>
            <person name="Tapia R."/>
            <person name="Gilna P."/>
            <person name="Schmutz J."/>
            <person name="Larimer F."/>
            <person name="Land M."/>
            <person name="Hauser L."/>
            <person name="Kyrpides N."/>
            <person name="Mikhailova N."/>
            <person name="Janssen P.H."/>
            <person name="Kuske C.R."/>
            <person name="Richardson P."/>
        </authorList>
    </citation>
    <scope>NUCLEOTIDE SEQUENCE</scope>
    <source>
        <strain evidence="8">Ellin6076</strain>
    </source>
</reference>
<dbReference type="SUPFAM" id="SSF56935">
    <property type="entry name" value="Porins"/>
    <property type="match status" value="1"/>
</dbReference>
<name>Q01PY5_SOLUE</name>
<organism evidence="8">
    <name type="scientific">Solibacter usitatus (strain Ellin6076)</name>
    <dbReference type="NCBI Taxonomy" id="234267"/>
    <lineage>
        <taxon>Bacteria</taxon>
        <taxon>Pseudomonadati</taxon>
        <taxon>Acidobacteriota</taxon>
        <taxon>Terriglobia</taxon>
        <taxon>Bryobacterales</taxon>
        <taxon>Solibacteraceae</taxon>
        <taxon>Candidatus Solibacter</taxon>
    </lineage>
</organism>
<evidence type="ECO:0000256" key="1">
    <source>
        <dbReference type="ARBA" id="ARBA00004571"/>
    </source>
</evidence>
<dbReference type="InParanoid" id="Q01PY5"/>
<feature type="domain" description="TonB-dependent transporter Oar-like beta-barrel" evidence="7">
    <location>
        <begin position="196"/>
        <end position="1006"/>
    </location>
</feature>
<gene>
    <name evidence="8" type="ordered locus">Acid_7376</name>
</gene>
<evidence type="ECO:0000256" key="6">
    <source>
        <dbReference type="ARBA" id="ARBA00023237"/>
    </source>
</evidence>
<dbReference type="Gene3D" id="2.60.40.1120">
    <property type="entry name" value="Carboxypeptidase-like, regulatory domain"/>
    <property type="match status" value="1"/>
</dbReference>
<evidence type="ECO:0000256" key="3">
    <source>
        <dbReference type="ARBA" id="ARBA00022452"/>
    </source>
</evidence>
<keyword evidence="2" id="KW-0813">Transport</keyword>
<protein>
    <recommendedName>
        <fullName evidence="7">TonB-dependent transporter Oar-like beta-barrel domain-containing protein</fullName>
    </recommendedName>
</protein>
<dbReference type="KEGG" id="sus:Acid_7376"/>
<evidence type="ECO:0000259" key="7">
    <source>
        <dbReference type="Pfam" id="PF25183"/>
    </source>
</evidence>
<evidence type="ECO:0000256" key="5">
    <source>
        <dbReference type="ARBA" id="ARBA00023136"/>
    </source>
</evidence>
<evidence type="ECO:0000313" key="8">
    <source>
        <dbReference type="EMBL" id="ABJ88285.1"/>
    </source>
</evidence>
<dbReference type="InterPro" id="IPR057601">
    <property type="entry name" value="Oar-like_b-barrel"/>
</dbReference>
<keyword evidence="5" id="KW-0472">Membrane</keyword>
<comment type="subcellular location">
    <subcellularLocation>
        <location evidence="1">Cell outer membrane</location>
        <topology evidence="1">Multi-pass membrane protein</topology>
    </subcellularLocation>
</comment>
<dbReference type="Pfam" id="PF25183">
    <property type="entry name" value="OMP_b-brl_4"/>
    <property type="match status" value="1"/>
</dbReference>
<dbReference type="SUPFAM" id="SSF49464">
    <property type="entry name" value="Carboxypeptidase regulatory domain-like"/>
    <property type="match status" value="1"/>
</dbReference>
<dbReference type="InterPro" id="IPR039426">
    <property type="entry name" value="TonB-dep_rcpt-like"/>
</dbReference>
<dbReference type="Gene3D" id="2.40.170.20">
    <property type="entry name" value="TonB-dependent receptor, beta-barrel domain"/>
    <property type="match status" value="1"/>
</dbReference>
<keyword evidence="3" id="KW-1134">Transmembrane beta strand</keyword>
<dbReference type="eggNOG" id="COG4771">
    <property type="taxonomic scope" value="Bacteria"/>
</dbReference>